<keyword evidence="4 15" id="KW-0812">Transmembrane</keyword>
<comment type="catalytic activity">
    <reaction evidence="13">
        <text>L-threonyl-[protein] + ATP = O-phospho-L-threonyl-[protein] + ADP + H(+)</text>
        <dbReference type="Rhea" id="RHEA:46608"/>
        <dbReference type="Rhea" id="RHEA-COMP:11060"/>
        <dbReference type="Rhea" id="RHEA-COMP:11605"/>
        <dbReference type="ChEBI" id="CHEBI:15378"/>
        <dbReference type="ChEBI" id="CHEBI:30013"/>
        <dbReference type="ChEBI" id="CHEBI:30616"/>
        <dbReference type="ChEBI" id="CHEBI:61977"/>
        <dbReference type="ChEBI" id="CHEBI:456216"/>
        <dbReference type="EC" id="2.7.11.1"/>
    </reaction>
</comment>
<dbReference type="Pfam" id="PF01453">
    <property type="entry name" value="B_lectin"/>
    <property type="match status" value="1"/>
</dbReference>
<evidence type="ECO:0000256" key="6">
    <source>
        <dbReference type="ARBA" id="ARBA00022741"/>
    </source>
</evidence>
<keyword evidence="2 13" id="KW-0723">Serine/threonine-protein kinase</keyword>
<keyword evidence="3 13" id="KW-0808">Transferase</keyword>
<reference evidence="20" key="1">
    <citation type="journal article" date="2023" name="Plant Biotechnol. J.">
        <title>Chromosome-level wild Hevea brasiliensis genome provides new tools for genomic-assisted breeding and valuable loci to elevate rubber yield.</title>
        <authorList>
            <person name="Cheng H."/>
            <person name="Song X."/>
            <person name="Hu Y."/>
            <person name="Wu T."/>
            <person name="Yang Q."/>
            <person name="An Z."/>
            <person name="Feng S."/>
            <person name="Deng Z."/>
            <person name="Wu W."/>
            <person name="Zeng X."/>
            <person name="Tu M."/>
            <person name="Wang X."/>
            <person name="Huang H."/>
        </authorList>
    </citation>
    <scope>NUCLEOTIDE SEQUENCE</scope>
    <source>
        <strain evidence="20">MT/VB/25A 57/8</strain>
    </source>
</reference>
<evidence type="ECO:0000256" key="13">
    <source>
        <dbReference type="PIRNR" id="PIRNR000641"/>
    </source>
</evidence>
<dbReference type="Gene3D" id="3.30.200.20">
    <property type="entry name" value="Phosphorylase Kinase, domain 1"/>
    <property type="match status" value="1"/>
</dbReference>
<dbReference type="PROSITE" id="PS50011">
    <property type="entry name" value="PROTEIN_KINASE_DOM"/>
    <property type="match status" value="1"/>
</dbReference>
<dbReference type="PROSITE" id="PS00108">
    <property type="entry name" value="PROTEIN_KINASE_ST"/>
    <property type="match status" value="1"/>
</dbReference>
<protein>
    <recommendedName>
        <fullName evidence="13">Receptor-like serine/threonine-protein kinase</fullName>
        <ecNumber evidence="13">2.7.11.1</ecNumber>
    </recommendedName>
</protein>
<evidence type="ECO:0000256" key="9">
    <source>
        <dbReference type="ARBA" id="ARBA00022989"/>
    </source>
</evidence>
<evidence type="ECO:0000256" key="12">
    <source>
        <dbReference type="ARBA" id="ARBA00023180"/>
    </source>
</evidence>
<evidence type="ECO:0000256" key="16">
    <source>
        <dbReference type="SAM" id="SignalP"/>
    </source>
</evidence>
<evidence type="ECO:0000256" key="14">
    <source>
        <dbReference type="PROSITE-ProRule" id="PRU10141"/>
    </source>
</evidence>
<dbReference type="SMART" id="SM00108">
    <property type="entry name" value="B_lectin"/>
    <property type="match status" value="1"/>
</dbReference>
<dbReference type="InterPro" id="IPR000858">
    <property type="entry name" value="S_locus_glycoprot_dom"/>
</dbReference>
<dbReference type="InterPro" id="IPR011009">
    <property type="entry name" value="Kinase-like_dom_sf"/>
</dbReference>
<dbReference type="InterPro" id="IPR017441">
    <property type="entry name" value="Protein_kinase_ATP_BS"/>
</dbReference>
<evidence type="ECO:0000256" key="1">
    <source>
        <dbReference type="ARBA" id="ARBA00004167"/>
    </source>
</evidence>
<dbReference type="Gene3D" id="1.10.510.10">
    <property type="entry name" value="Transferase(Phosphotransferase) domain 1"/>
    <property type="match status" value="1"/>
</dbReference>
<comment type="subcellular location">
    <subcellularLocation>
        <location evidence="1">Membrane</location>
        <topology evidence="1">Single-pass membrane protein</topology>
    </subcellularLocation>
</comment>
<dbReference type="PROSITE" id="PS50927">
    <property type="entry name" value="BULB_LECTIN"/>
    <property type="match status" value="1"/>
</dbReference>
<comment type="catalytic activity">
    <reaction evidence="13">
        <text>L-seryl-[protein] + ATP = O-phospho-L-seryl-[protein] + ADP + H(+)</text>
        <dbReference type="Rhea" id="RHEA:17989"/>
        <dbReference type="Rhea" id="RHEA-COMP:9863"/>
        <dbReference type="Rhea" id="RHEA-COMP:11604"/>
        <dbReference type="ChEBI" id="CHEBI:15378"/>
        <dbReference type="ChEBI" id="CHEBI:29999"/>
        <dbReference type="ChEBI" id="CHEBI:30616"/>
        <dbReference type="ChEBI" id="CHEBI:83421"/>
        <dbReference type="ChEBI" id="CHEBI:456216"/>
        <dbReference type="EC" id="2.7.11.1"/>
    </reaction>
</comment>
<evidence type="ECO:0000259" key="18">
    <source>
        <dbReference type="PROSITE" id="PS50927"/>
    </source>
</evidence>
<evidence type="ECO:0000256" key="4">
    <source>
        <dbReference type="ARBA" id="ARBA00022692"/>
    </source>
</evidence>
<evidence type="ECO:0000259" key="17">
    <source>
        <dbReference type="PROSITE" id="PS50011"/>
    </source>
</evidence>
<feature type="chain" id="PRO_5046581148" description="Receptor-like serine/threonine-protein kinase" evidence="16">
    <location>
        <begin position="22"/>
        <end position="761"/>
    </location>
</feature>
<dbReference type="InterPro" id="IPR036426">
    <property type="entry name" value="Bulb-type_lectin_dom_sf"/>
</dbReference>
<dbReference type="Pfam" id="PF00069">
    <property type="entry name" value="Pkinase"/>
    <property type="match status" value="1"/>
</dbReference>
<keyword evidence="21" id="KW-1185">Reference proteome</keyword>
<dbReference type="PROSITE" id="PS50948">
    <property type="entry name" value="PAN"/>
    <property type="match status" value="1"/>
</dbReference>
<feature type="signal peptide" evidence="16">
    <location>
        <begin position="1"/>
        <end position="21"/>
    </location>
</feature>
<dbReference type="CDD" id="cd14066">
    <property type="entry name" value="STKc_IRAK"/>
    <property type="match status" value="1"/>
</dbReference>
<dbReference type="InterPro" id="IPR003609">
    <property type="entry name" value="Pan_app"/>
</dbReference>
<feature type="binding site" evidence="14">
    <location>
        <position position="503"/>
    </location>
    <ligand>
        <name>ATP</name>
        <dbReference type="ChEBI" id="CHEBI:30616"/>
    </ligand>
</feature>
<comment type="similarity">
    <text evidence="13">Belongs to the protein kinase superfamily. Ser/Thr protein kinase family.</text>
</comment>
<name>A0ABQ9KNA6_HEVBR</name>
<evidence type="ECO:0000256" key="5">
    <source>
        <dbReference type="ARBA" id="ARBA00022729"/>
    </source>
</evidence>
<evidence type="ECO:0000256" key="11">
    <source>
        <dbReference type="ARBA" id="ARBA00023157"/>
    </source>
</evidence>
<keyword evidence="11" id="KW-1015">Disulfide bond</keyword>
<dbReference type="EMBL" id="JARPOI010000016">
    <property type="protein sequence ID" value="KAJ9145901.1"/>
    <property type="molecule type" value="Genomic_DNA"/>
</dbReference>
<keyword evidence="5 16" id="KW-0732">Signal</keyword>
<evidence type="ECO:0000256" key="8">
    <source>
        <dbReference type="ARBA" id="ARBA00022840"/>
    </source>
</evidence>
<dbReference type="Gene3D" id="2.90.10.10">
    <property type="entry name" value="Bulb-type lectin domain"/>
    <property type="match status" value="1"/>
</dbReference>
<evidence type="ECO:0000256" key="15">
    <source>
        <dbReference type="SAM" id="Phobius"/>
    </source>
</evidence>
<dbReference type="SMART" id="SM00220">
    <property type="entry name" value="S_TKc"/>
    <property type="match status" value="1"/>
</dbReference>
<dbReference type="PANTHER" id="PTHR47974">
    <property type="entry name" value="OS07G0415500 PROTEIN"/>
    <property type="match status" value="1"/>
</dbReference>
<dbReference type="PIRSF" id="PIRSF000641">
    <property type="entry name" value="SRK"/>
    <property type="match status" value="1"/>
</dbReference>
<dbReference type="InterPro" id="IPR024171">
    <property type="entry name" value="SRK-like_kinase"/>
</dbReference>
<evidence type="ECO:0000256" key="2">
    <source>
        <dbReference type="ARBA" id="ARBA00022527"/>
    </source>
</evidence>
<keyword evidence="8 13" id="KW-0067">ATP-binding</keyword>
<comment type="caution">
    <text evidence="20">The sequence shown here is derived from an EMBL/GenBank/DDBJ whole genome shotgun (WGS) entry which is preliminary data.</text>
</comment>
<evidence type="ECO:0000256" key="3">
    <source>
        <dbReference type="ARBA" id="ARBA00022679"/>
    </source>
</evidence>
<keyword evidence="6 13" id="KW-0547">Nucleotide-binding</keyword>
<feature type="domain" description="Bulb-type lectin" evidence="18">
    <location>
        <begin position="16"/>
        <end position="150"/>
    </location>
</feature>
<feature type="transmembrane region" description="Helical" evidence="15">
    <location>
        <begin position="418"/>
        <end position="441"/>
    </location>
</feature>
<keyword evidence="10 15" id="KW-0472">Membrane</keyword>
<evidence type="ECO:0000259" key="19">
    <source>
        <dbReference type="PROSITE" id="PS50948"/>
    </source>
</evidence>
<keyword evidence="12" id="KW-0325">Glycoprotein</keyword>
<organism evidence="20 21">
    <name type="scientific">Hevea brasiliensis</name>
    <name type="common">Para rubber tree</name>
    <name type="synonym">Siphonia brasiliensis</name>
    <dbReference type="NCBI Taxonomy" id="3981"/>
    <lineage>
        <taxon>Eukaryota</taxon>
        <taxon>Viridiplantae</taxon>
        <taxon>Streptophyta</taxon>
        <taxon>Embryophyta</taxon>
        <taxon>Tracheophyta</taxon>
        <taxon>Spermatophyta</taxon>
        <taxon>Magnoliopsida</taxon>
        <taxon>eudicotyledons</taxon>
        <taxon>Gunneridae</taxon>
        <taxon>Pentapetalae</taxon>
        <taxon>rosids</taxon>
        <taxon>fabids</taxon>
        <taxon>Malpighiales</taxon>
        <taxon>Euphorbiaceae</taxon>
        <taxon>Crotonoideae</taxon>
        <taxon>Micrandreae</taxon>
        <taxon>Hevea</taxon>
    </lineage>
</organism>
<proteinExistence type="inferred from homology"/>
<dbReference type="PANTHER" id="PTHR47974:SF26">
    <property type="entry name" value="RECEPTOR-LIKE SERINE_THREONINE-PROTEIN KINASE"/>
    <property type="match status" value="1"/>
</dbReference>
<dbReference type="InterPro" id="IPR000719">
    <property type="entry name" value="Prot_kinase_dom"/>
</dbReference>
<dbReference type="Proteomes" id="UP001174677">
    <property type="component" value="Chromosome 16"/>
</dbReference>
<dbReference type="SUPFAM" id="SSF51110">
    <property type="entry name" value="alpha-D-mannose-specific plant lectins"/>
    <property type="match status" value="1"/>
</dbReference>
<dbReference type="SUPFAM" id="SSF56112">
    <property type="entry name" value="Protein kinase-like (PK-like)"/>
    <property type="match status" value="1"/>
</dbReference>
<keyword evidence="7 13" id="KW-0418">Kinase</keyword>
<gene>
    <name evidence="20" type="ORF">P3X46_028229</name>
</gene>
<dbReference type="EC" id="2.7.11.1" evidence="13"/>
<dbReference type="PROSITE" id="PS00107">
    <property type="entry name" value="PROTEIN_KINASE_ATP"/>
    <property type="match status" value="1"/>
</dbReference>
<dbReference type="InterPro" id="IPR001480">
    <property type="entry name" value="Bulb-type_lectin_dom"/>
</dbReference>
<evidence type="ECO:0000313" key="21">
    <source>
        <dbReference type="Proteomes" id="UP001174677"/>
    </source>
</evidence>
<evidence type="ECO:0000313" key="20">
    <source>
        <dbReference type="EMBL" id="KAJ9145901.1"/>
    </source>
</evidence>
<keyword evidence="9 15" id="KW-1133">Transmembrane helix</keyword>
<sequence length="761" mass="85862">MAILLLLALPLILSSPSLSLASDSLTKDSSLLVENTNDLLISPSGIFIAGFFPVGDNAYCFAIWFDEPFCNNNCTIVWMANRDQPVNGKRSALSLLKSGNLILSDAGRVTVWATDTVSESSCTYTFRTLVSSRSQTNYSSGFYKLLFDNDNVLHLLFASPNITSLYWPDPELSVFEAKRSSYNNSRRAYFDPLGNFSSSDKFFSKSADYGANFQRRLTIDSDGNLRLYSREDKRDAWTVSWQAISQPCSIHGICGPNSVCNYVPSSGGNCSCLQGFKMKDVTDWSLGCEPEIKLCSTNEINFLRLTHVQFYGYDYGFYPNYTIDRCKEVCSQRCDCPGFQFRFSKHGNPNNTPYCFVKFRLLNGHRSPSFEGDFYLKVPKTSSLYSAPVEESRLHCAGEITKLDRVYTKIPENETLKFLLWFASIIGAIEFTGIFLVWCFLMRTHQNSVALKQDYLQVATGFRKFTYAELEKATHGFSEEIGRGAGGIVYRGVLPDHRIAAVKRLIDEASQGEAQFRAEVSVIGKLNHMNLIEMWGYCADGKHRLVVYEYMEHGSLADNLSSNALDWKKRFNIALGVAKGLSYLHEECLEWVLHCDIKPQNILLDLGYQPKVSDFGLSHPLKTDSHGISRLSRIRGTRGYIAPEWILNLPITSKVDVYSYGMVLLEMVTGKSPTADIEDRRLVSWVKENIKGASAMDLSMERIVNPDVEGNYDKTRMKILVGVALKCVNEDKDTRPTMRQVVEMLLQYEKHHSESVGFTIE</sequence>
<dbReference type="InterPro" id="IPR008271">
    <property type="entry name" value="Ser/Thr_kinase_AS"/>
</dbReference>
<evidence type="ECO:0000256" key="10">
    <source>
        <dbReference type="ARBA" id="ARBA00023136"/>
    </source>
</evidence>
<feature type="domain" description="Protein kinase" evidence="17">
    <location>
        <begin position="475"/>
        <end position="749"/>
    </location>
</feature>
<evidence type="ECO:0000256" key="7">
    <source>
        <dbReference type="ARBA" id="ARBA00022777"/>
    </source>
</evidence>
<feature type="domain" description="Apple" evidence="19">
    <location>
        <begin position="295"/>
        <end position="379"/>
    </location>
</feature>
<accession>A0ABQ9KNA6</accession>
<dbReference type="Pfam" id="PF00954">
    <property type="entry name" value="S_locus_glycop"/>
    <property type="match status" value="1"/>
</dbReference>